<dbReference type="PANTHER" id="PTHR33186">
    <property type="entry name" value="OS10G0136150 PROTEIN-RELATED"/>
    <property type="match status" value="1"/>
</dbReference>
<dbReference type="OrthoDB" id="691391at2759"/>
<dbReference type="Proteomes" id="UP000479710">
    <property type="component" value="Unassembled WGS sequence"/>
</dbReference>
<reference evidence="1 2" key="1">
    <citation type="submission" date="2019-11" db="EMBL/GenBank/DDBJ databases">
        <title>Whole genome sequence of Oryza granulata.</title>
        <authorList>
            <person name="Li W."/>
        </authorList>
    </citation>
    <scope>NUCLEOTIDE SEQUENCE [LARGE SCALE GENOMIC DNA]</scope>
    <source>
        <strain evidence="2">cv. Menghai</strain>
        <tissue evidence="1">Leaf</tissue>
    </source>
</reference>
<keyword evidence="2" id="KW-1185">Reference proteome</keyword>
<name>A0A6G1D799_9ORYZ</name>
<comment type="caution">
    <text evidence="1">The sequence shown here is derived from an EMBL/GenBank/DDBJ whole genome shotgun (WGS) entry which is preliminary data.</text>
</comment>
<sequence length="186" mass="20894">MHVSICIYFLNYVDVVTPNGKPSVLAGDAVYFLVDDLRKLDLTLFPSPEMNGDMGEDDLLMTTEDGGLGLARSLSDGSLQLWSWQLEAAGWVRRRVIDLNPVLPLRCKPMLPYLVGFAEGTDIIFLKTRAGVHAIELKSLKVRKLLKKYNICSLFPYMSFFVPERVFLQLLRLVQDAIAHSSFGPT</sequence>
<accession>A0A6G1D799</accession>
<dbReference type="EMBL" id="SPHZ02000007">
    <property type="protein sequence ID" value="KAF0908291.1"/>
    <property type="molecule type" value="Genomic_DNA"/>
</dbReference>
<evidence type="ECO:0000313" key="2">
    <source>
        <dbReference type="Proteomes" id="UP000479710"/>
    </source>
</evidence>
<dbReference type="PANTHER" id="PTHR33186:SF15">
    <property type="entry name" value="OS06G0249850 PROTEIN"/>
    <property type="match status" value="1"/>
</dbReference>
<organism evidence="1 2">
    <name type="scientific">Oryza meyeriana var. granulata</name>
    <dbReference type="NCBI Taxonomy" id="110450"/>
    <lineage>
        <taxon>Eukaryota</taxon>
        <taxon>Viridiplantae</taxon>
        <taxon>Streptophyta</taxon>
        <taxon>Embryophyta</taxon>
        <taxon>Tracheophyta</taxon>
        <taxon>Spermatophyta</taxon>
        <taxon>Magnoliopsida</taxon>
        <taxon>Liliopsida</taxon>
        <taxon>Poales</taxon>
        <taxon>Poaceae</taxon>
        <taxon>BOP clade</taxon>
        <taxon>Oryzoideae</taxon>
        <taxon>Oryzeae</taxon>
        <taxon>Oryzinae</taxon>
        <taxon>Oryza</taxon>
        <taxon>Oryza meyeriana</taxon>
    </lineage>
</organism>
<protein>
    <submittedName>
        <fullName evidence="1">Uncharacterized protein</fullName>
    </submittedName>
</protein>
<proteinExistence type="predicted"/>
<dbReference type="AlphaFoldDB" id="A0A6G1D799"/>
<gene>
    <name evidence="1" type="ORF">E2562_024705</name>
</gene>
<evidence type="ECO:0000313" key="1">
    <source>
        <dbReference type="EMBL" id="KAF0908291.1"/>
    </source>
</evidence>